<dbReference type="EMBL" id="MUJZ01047010">
    <property type="protein sequence ID" value="OTF74451.1"/>
    <property type="molecule type" value="Genomic_DNA"/>
</dbReference>
<proteinExistence type="predicted"/>
<protein>
    <submittedName>
        <fullName evidence="1">Uncharacterized protein</fullName>
    </submittedName>
</protein>
<name>A0A1Y3B0Y0_EURMA</name>
<sequence>MITFKQQQQQQQNITGQKEFHYVPEMFQHQQKLQAKQFSSLTFLDLV</sequence>
<keyword evidence="2" id="KW-1185">Reference proteome</keyword>
<accession>A0A1Y3B0Y0</accession>
<dbReference type="AlphaFoldDB" id="A0A1Y3B0Y0"/>
<evidence type="ECO:0000313" key="2">
    <source>
        <dbReference type="Proteomes" id="UP000194236"/>
    </source>
</evidence>
<comment type="caution">
    <text evidence="1">The sequence shown here is derived from an EMBL/GenBank/DDBJ whole genome shotgun (WGS) entry which is preliminary data.</text>
</comment>
<evidence type="ECO:0000313" key="1">
    <source>
        <dbReference type="EMBL" id="OTF74451.1"/>
    </source>
</evidence>
<organism evidence="1 2">
    <name type="scientific">Euroglyphus maynei</name>
    <name type="common">Mayne's house dust mite</name>
    <dbReference type="NCBI Taxonomy" id="6958"/>
    <lineage>
        <taxon>Eukaryota</taxon>
        <taxon>Metazoa</taxon>
        <taxon>Ecdysozoa</taxon>
        <taxon>Arthropoda</taxon>
        <taxon>Chelicerata</taxon>
        <taxon>Arachnida</taxon>
        <taxon>Acari</taxon>
        <taxon>Acariformes</taxon>
        <taxon>Sarcoptiformes</taxon>
        <taxon>Astigmata</taxon>
        <taxon>Psoroptidia</taxon>
        <taxon>Analgoidea</taxon>
        <taxon>Pyroglyphidae</taxon>
        <taxon>Pyroglyphinae</taxon>
        <taxon>Euroglyphus</taxon>
    </lineage>
</organism>
<reference evidence="1 2" key="1">
    <citation type="submission" date="2017-03" db="EMBL/GenBank/DDBJ databases">
        <title>Genome Survey of Euroglyphus maynei.</title>
        <authorList>
            <person name="Arlian L.G."/>
            <person name="Morgan M.S."/>
            <person name="Rider S.D."/>
        </authorList>
    </citation>
    <scope>NUCLEOTIDE SEQUENCE [LARGE SCALE GENOMIC DNA]</scope>
    <source>
        <strain evidence="1">Arlian Lab</strain>
        <tissue evidence="1">Whole body</tissue>
    </source>
</reference>
<gene>
    <name evidence="1" type="ORF">BLA29_004096</name>
</gene>
<dbReference type="Proteomes" id="UP000194236">
    <property type="component" value="Unassembled WGS sequence"/>
</dbReference>